<dbReference type="EMBL" id="GBHO01006176">
    <property type="protein sequence ID" value="JAG37428.1"/>
    <property type="molecule type" value="Transcribed_RNA"/>
</dbReference>
<dbReference type="GO" id="GO:0042274">
    <property type="term" value="P:ribosomal small subunit biogenesis"/>
    <property type="evidence" value="ECO:0007669"/>
    <property type="project" value="TreeGrafter"/>
</dbReference>
<dbReference type="GO" id="GO:0003723">
    <property type="term" value="F:RNA binding"/>
    <property type="evidence" value="ECO:0007669"/>
    <property type="project" value="TreeGrafter"/>
</dbReference>
<dbReference type="InterPro" id="IPR050781">
    <property type="entry name" value="CWC22_splicing_factor"/>
</dbReference>
<dbReference type="InterPro" id="IPR003891">
    <property type="entry name" value="Initiation_fac_eIF4g_MI"/>
</dbReference>
<evidence type="ECO:0000313" key="4">
    <source>
        <dbReference type="EMBL" id="JAG37428.1"/>
    </source>
</evidence>
<reference evidence="4" key="2">
    <citation type="submission" date="2014-07" db="EMBL/GenBank/DDBJ databases">
        <authorList>
            <person name="Hull J."/>
        </authorList>
    </citation>
    <scope>NUCLEOTIDE SEQUENCE</scope>
</reference>
<evidence type="ECO:0000256" key="1">
    <source>
        <dbReference type="ARBA" id="ARBA00004123"/>
    </source>
</evidence>
<gene>
    <name evidence="4" type="primary">Nom1</name>
    <name evidence="4" type="ORF">CM83_101013</name>
</gene>
<dbReference type="Pfam" id="PF02847">
    <property type="entry name" value="MA3"/>
    <property type="match status" value="1"/>
</dbReference>
<evidence type="ECO:0000259" key="3">
    <source>
        <dbReference type="PROSITE" id="PS51366"/>
    </source>
</evidence>
<dbReference type="PANTHER" id="PTHR18034">
    <property type="entry name" value="CELL CYCLE CONTROL PROTEIN CWF22-RELATED"/>
    <property type="match status" value="1"/>
</dbReference>
<dbReference type="GO" id="GO:0005730">
    <property type="term" value="C:nucleolus"/>
    <property type="evidence" value="ECO:0007669"/>
    <property type="project" value="TreeGrafter"/>
</dbReference>
<name>A0A0A9Z257_LYGHE</name>
<proteinExistence type="predicted"/>
<feature type="domain" description="MI" evidence="3">
    <location>
        <begin position="1"/>
        <end position="111"/>
    </location>
</feature>
<dbReference type="AlphaFoldDB" id="A0A0A9Z257"/>
<dbReference type="PANTHER" id="PTHR18034:SF4">
    <property type="entry name" value="NUCLEOLAR MIF4G DOMAIN-CONTAINING PROTEIN 1"/>
    <property type="match status" value="1"/>
</dbReference>
<comment type="subcellular location">
    <subcellularLocation>
        <location evidence="1">Nucleus</location>
    </subcellularLocation>
</comment>
<evidence type="ECO:0000256" key="2">
    <source>
        <dbReference type="ARBA" id="ARBA00023242"/>
    </source>
</evidence>
<organism evidence="4">
    <name type="scientific">Lygus hesperus</name>
    <name type="common">Western plant bug</name>
    <dbReference type="NCBI Taxonomy" id="30085"/>
    <lineage>
        <taxon>Eukaryota</taxon>
        <taxon>Metazoa</taxon>
        <taxon>Ecdysozoa</taxon>
        <taxon>Arthropoda</taxon>
        <taxon>Hexapoda</taxon>
        <taxon>Insecta</taxon>
        <taxon>Pterygota</taxon>
        <taxon>Neoptera</taxon>
        <taxon>Paraneoptera</taxon>
        <taxon>Hemiptera</taxon>
        <taxon>Heteroptera</taxon>
        <taxon>Panheteroptera</taxon>
        <taxon>Cimicomorpha</taxon>
        <taxon>Miridae</taxon>
        <taxon>Mirini</taxon>
        <taxon>Lygus</taxon>
    </lineage>
</organism>
<accession>A0A0A9Z257</accession>
<dbReference type="PROSITE" id="PS51366">
    <property type="entry name" value="MI"/>
    <property type="match status" value="1"/>
</dbReference>
<keyword evidence="2" id="KW-0539">Nucleus</keyword>
<protein>
    <submittedName>
        <fullName evidence="4">Nucleolar MIF4G domain-containing protein 1</fullName>
    </submittedName>
</protein>
<reference evidence="4" key="1">
    <citation type="journal article" date="2014" name="PLoS ONE">
        <title>Transcriptome-Based Identification of ABC Transporters in the Western Tarnished Plant Bug Lygus hesperus.</title>
        <authorList>
            <person name="Hull J.J."/>
            <person name="Chaney K."/>
            <person name="Geib S.M."/>
            <person name="Fabrick J.A."/>
            <person name="Brent C.S."/>
            <person name="Walsh D."/>
            <person name="Lavine L.C."/>
        </authorList>
    </citation>
    <scope>NUCLEOTIDE SEQUENCE</scope>
</reference>
<sequence length="162" mass="18671">MRSSDYLHASIQLSKLKIPNIQQWHVMYIIILCATNEPTFNPYYGCLINQLCKPNPSKLYTFRKVLRDYIKKYQDSISKSEAKLITILGNLTAQVTIENLSTLRVLAFFNPDSPTKADILFVQTLLLKLFENINTTTVMESMLSDHVLKGTKDKVVYVLQFF</sequence>